<dbReference type="CDD" id="cd03801">
    <property type="entry name" value="GT4_PimA-like"/>
    <property type="match status" value="1"/>
</dbReference>
<feature type="domain" description="Glycosyl transferase family 1" evidence="3">
    <location>
        <begin position="214"/>
        <end position="348"/>
    </location>
</feature>
<organism evidence="4 5">
    <name type="scientific">Capnocytophaga bilenii</name>
    <dbReference type="NCBI Taxonomy" id="2819369"/>
    <lineage>
        <taxon>Bacteria</taxon>
        <taxon>Pseudomonadati</taxon>
        <taxon>Bacteroidota</taxon>
        <taxon>Flavobacteriia</taxon>
        <taxon>Flavobacteriales</taxon>
        <taxon>Flavobacteriaceae</taxon>
        <taxon>Capnocytophaga</taxon>
    </lineage>
</organism>
<evidence type="ECO:0000256" key="1">
    <source>
        <dbReference type="ARBA" id="ARBA00022676"/>
    </source>
</evidence>
<gene>
    <name evidence="4" type="ORF">J4N46_05745</name>
</gene>
<dbReference type="SUPFAM" id="SSF53756">
    <property type="entry name" value="UDP-Glycosyltransferase/glycogen phosphorylase"/>
    <property type="match status" value="1"/>
</dbReference>
<evidence type="ECO:0000313" key="5">
    <source>
        <dbReference type="Proteomes" id="UP000681610"/>
    </source>
</evidence>
<evidence type="ECO:0000256" key="2">
    <source>
        <dbReference type="ARBA" id="ARBA00022679"/>
    </source>
</evidence>
<dbReference type="Proteomes" id="UP000681610">
    <property type="component" value="Unassembled WGS sequence"/>
</dbReference>
<name>A0ABS3PX99_9FLAO</name>
<accession>A0ABS3PX99</accession>
<dbReference type="Gene3D" id="3.40.50.2000">
    <property type="entry name" value="Glycogen Phosphorylase B"/>
    <property type="match status" value="2"/>
</dbReference>
<evidence type="ECO:0000313" key="4">
    <source>
        <dbReference type="EMBL" id="MBO1883927.1"/>
    </source>
</evidence>
<keyword evidence="1" id="KW-0328">Glycosyltransferase</keyword>
<sequence>MKTYIFIQNIIAPYRVSFFNDLFTKGFNFKVFYMRESEMGRSWRIDLKKLNYPHFIDTKGFYFFLKKIGFHFHFNPFLIYRLLKEKESELILGGSWNDINVITLCVLKRLGITKKRFHIWSEANMNTLGARKDSLIKRTIRNFVFNTIDGNFIVPGKMAELTFEKWNIKPKKFVHLPNLIDENVFQLENNYLEKRKQNPLPVFFIPIRLIESIKGALNFFNAIGIENIKRSIFLIAGDGDDEDLYKEYIKNNELQENIFLLGFQNYQQINNLYNKANIFLLPSFSDPSPLSIVEALKMKLPLLVSTYCGNHYEALKEGINGYGFNPHNSNEIKEKYEKLMSEKEMFDEYGLNSFQIYLNNFDKNTRIENFTRQMREDKL</sequence>
<reference evidence="4 5" key="1">
    <citation type="submission" date="2021-03" db="EMBL/GenBank/DDBJ databases">
        <title>Isolation and description of Capnocytophaga bilenii sp. nov., a novel Capnocytophaga species, isolated from a gingivitis subject.</title>
        <authorList>
            <person name="Antezack A."/>
            <person name="Monnet-Corti V."/>
            <person name="La Scola B."/>
        </authorList>
    </citation>
    <scope>NUCLEOTIDE SEQUENCE [LARGE SCALE GENOMIC DNA]</scope>
    <source>
        <strain evidence="4 5">Marseille-Q4570</strain>
    </source>
</reference>
<comment type="caution">
    <text evidence="4">The sequence shown here is derived from an EMBL/GenBank/DDBJ whole genome shotgun (WGS) entry which is preliminary data.</text>
</comment>
<dbReference type="Pfam" id="PF00534">
    <property type="entry name" value="Glycos_transf_1"/>
    <property type="match status" value="1"/>
</dbReference>
<dbReference type="EMBL" id="JAGDYP010000003">
    <property type="protein sequence ID" value="MBO1883927.1"/>
    <property type="molecule type" value="Genomic_DNA"/>
</dbReference>
<evidence type="ECO:0000259" key="3">
    <source>
        <dbReference type="Pfam" id="PF00534"/>
    </source>
</evidence>
<proteinExistence type="predicted"/>
<dbReference type="PANTHER" id="PTHR12526:SF629">
    <property type="entry name" value="TEICHURONIC ACID BIOSYNTHESIS GLYCOSYLTRANSFERASE TUAH-RELATED"/>
    <property type="match status" value="1"/>
</dbReference>
<keyword evidence="5" id="KW-1185">Reference proteome</keyword>
<keyword evidence="2" id="KW-0808">Transferase</keyword>
<dbReference type="InterPro" id="IPR001296">
    <property type="entry name" value="Glyco_trans_1"/>
</dbReference>
<dbReference type="PANTHER" id="PTHR12526">
    <property type="entry name" value="GLYCOSYLTRANSFERASE"/>
    <property type="match status" value="1"/>
</dbReference>
<protein>
    <submittedName>
        <fullName evidence="4">Glycosyltransferase family 4 protein</fullName>
    </submittedName>
</protein>